<gene>
    <name evidence="1" type="ORF">LCGC14_2789900</name>
</gene>
<dbReference type="InterPro" id="IPR009758">
    <property type="entry name" value="DUF1326"/>
</dbReference>
<proteinExistence type="predicted"/>
<dbReference type="Pfam" id="PF07040">
    <property type="entry name" value="DUF1326"/>
    <property type="match status" value="1"/>
</dbReference>
<evidence type="ECO:0000313" key="1">
    <source>
        <dbReference type="EMBL" id="KKK83784.1"/>
    </source>
</evidence>
<comment type="caution">
    <text evidence="1">The sequence shown here is derived from an EMBL/GenBank/DDBJ whole genome shotgun (WGS) entry which is preliminary data.</text>
</comment>
<reference evidence="1" key="1">
    <citation type="journal article" date="2015" name="Nature">
        <title>Complex archaea that bridge the gap between prokaryotes and eukaryotes.</title>
        <authorList>
            <person name="Spang A."/>
            <person name="Saw J.H."/>
            <person name="Jorgensen S.L."/>
            <person name="Zaremba-Niedzwiedzka K."/>
            <person name="Martijn J."/>
            <person name="Lind A.E."/>
            <person name="van Eijk R."/>
            <person name="Schleper C."/>
            <person name="Guy L."/>
            <person name="Ettema T.J."/>
        </authorList>
    </citation>
    <scope>NUCLEOTIDE SEQUENCE</scope>
</reference>
<sequence>MTTTSWRIEGPHFVNCNCDYGCPCQYMARPTDGTCKAVVAWRIDKGHFGDTKLDGLLMVNTYSWPNPIHEGNGTMQTIIDEHADQDQRDALTAIMQGEGAD</sequence>
<evidence type="ECO:0008006" key="2">
    <source>
        <dbReference type="Google" id="ProtNLM"/>
    </source>
</evidence>
<feature type="non-terminal residue" evidence="1">
    <location>
        <position position="101"/>
    </location>
</feature>
<accession>A0A0F9AZG5</accession>
<dbReference type="EMBL" id="LAZR01052065">
    <property type="protein sequence ID" value="KKK83784.1"/>
    <property type="molecule type" value="Genomic_DNA"/>
</dbReference>
<dbReference type="AlphaFoldDB" id="A0A0F9AZG5"/>
<name>A0A0F9AZG5_9ZZZZ</name>
<protein>
    <recommendedName>
        <fullName evidence="2">DUF1326 domain-containing protein</fullName>
    </recommendedName>
</protein>
<organism evidence="1">
    <name type="scientific">marine sediment metagenome</name>
    <dbReference type="NCBI Taxonomy" id="412755"/>
    <lineage>
        <taxon>unclassified sequences</taxon>
        <taxon>metagenomes</taxon>
        <taxon>ecological metagenomes</taxon>
    </lineage>
</organism>